<dbReference type="CDD" id="cd01127">
    <property type="entry name" value="TrwB_TraG_TraD_VirD4"/>
    <property type="match status" value="1"/>
</dbReference>
<keyword evidence="5 7" id="KW-1133">Transmembrane helix</keyword>
<dbReference type="InterPro" id="IPR003688">
    <property type="entry name" value="TraG/VirD4"/>
</dbReference>
<name>A0A810PZ04_9FIRM</name>
<comment type="subcellular location">
    <subcellularLocation>
        <location evidence="1">Cell membrane</location>
        <topology evidence="1">Multi-pass membrane protein</topology>
    </subcellularLocation>
</comment>
<keyword evidence="4 7" id="KW-0812">Transmembrane</keyword>
<gene>
    <name evidence="8" type="ORF">MM50RIKEN_10910</name>
</gene>
<dbReference type="SUPFAM" id="SSF52540">
    <property type="entry name" value="P-loop containing nucleoside triphosphate hydrolases"/>
    <property type="match status" value="1"/>
</dbReference>
<dbReference type="PANTHER" id="PTHR37937">
    <property type="entry name" value="CONJUGATIVE TRANSFER: DNA TRANSPORT"/>
    <property type="match status" value="1"/>
</dbReference>
<evidence type="ECO:0000256" key="1">
    <source>
        <dbReference type="ARBA" id="ARBA00004651"/>
    </source>
</evidence>
<keyword evidence="6 7" id="KW-0472">Membrane</keyword>
<dbReference type="EMBL" id="AP023418">
    <property type="protein sequence ID" value="BCK81328.1"/>
    <property type="molecule type" value="Genomic_DNA"/>
</dbReference>
<dbReference type="Pfam" id="PF02534">
    <property type="entry name" value="T4SS-DNA_transf"/>
    <property type="match status" value="1"/>
</dbReference>
<evidence type="ECO:0000256" key="7">
    <source>
        <dbReference type="SAM" id="Phobius"/>
    </source>
</evidence>
<dbReference type="Proteomes" id="UP000681035">
    <property type="component" value="Chromosome"/>
</dbReference>
<evidence type="ECO:0000313" key="9">
    <source>
        <dbReference type="Proteomes" id="UP000681035"/>
    </source>
</evidence>
<evidence type="ECO:0000313" key="8">
    <source>
        <dbReference type="EMBL" id="BCK81328.1"/>
    </source>
</evidence>
<keyword evidence="9" id="KW-1185">Reference proteome</keyword>
<accession>A0A810PZ04</accession>
<evidence type="ECO:0000256" key="3">
    <source>
        <dbReference type="ARBA" id="ARBA00022475"/>
    </source>
</evidence>
<evidence type="ECO:0008006" key="10">
    <source>
        <dbReference type="Google" id="ProtNLM"/>
    </source>
</evidence>
<dbReference type="RefSeq" id="WP_213542079.1">
    <property type="nucleotide sequence ID" value="NZ_AP023418.1"/>
</dbReference>
<organism evidence="8 9">
    <name type="scientific">Vescimonas coprocola</name>
    <dbReference type="NCBI Taxonomy" id="2714355"/>
    <lineage>
        <taxon>Bacteria</taxon>
        <taxon>Bacillati</taxon>
        <taxon>Bacillota</taxon>
        <taxon>Clostridia</taxon>
        <taxon>Eubacteriales</taxon>
        <taxon>Oscillospiraceae</taxon>
        <taxon>Vescimonas</taxon>
    </lineage>
</organism>
<protein>
    <recommendedName>
        <fullName evidence="10">Type IV secretion system protein VirD4</fullName>
    </recommendedName>
</protein>
<dbReference type="InterPro" id="IPR051539">
    <property type="entry name" value="T4SS-coupling_protein"/>
</dbReference>
<evidence type="ECO:0000256" key="4">
    <source>
        <dbReference type="ARBA" id="ARBA00022692"/>
    </source>
</evidence>
<feature type="transmembrane region" description="Helical" evidence="7">
    <location>
        <begin position="12"/>
        <end position="32"/>
    </location>
</feature>
<evidence type="ECO:0000256" key="2">
    <source>
        <dbReference type="ARBA" id="ARBA00008806"/>
    </source>
</evidence>
<dbReference type="AlphaFoldDB" id="A0A810PZ04"/>
<dbReference type="Gene3D" id="3.40.50.300">
    <property type="entry name" value="P-loop containing nucleotide triphosphate hydrolases"/>
    <property type="match status" value="2"/>
</dbReference>
<keyword evidence="3" id="KW-1003">Cell membrane</keyword>
<proteinExistence type="inferred from homology"/>
<comment type="similarity">
    <text evidence="2">Belongs to the VirD4/TraG family.</text>
</comment>
<evidence type="ECO:0000256" key="5">
    <source>
        <dbReference type="ARBA" id="ARBA00022989"/>
    </source>
</evidence>
<sequence length="467" mass="52545">MDFFENIDALLWRLAAILALVLVATLVVRLLLRDRGRSDRQQKLRVQQTLKGSGLAADKAPNGFTFGLLGGKKVYLPCDGEGHIAIFGGSGQGKTSALLIPSLRVWQGPFFCIDISGDISKNVPGEKKVLLAPDDPEHSVIYNVFDEIDRASDPDERRALLEQLTFSILPLPPKATSAERYFTETARKILLASLVAFYDKGLDFCEIMKVVFTNGPMELFQLIAAQKNQRAVGYIQTLAQENEKNIAGAKSTLDENIKLFADYSKVERVLRRPSSADEPYLAPSDLESSHIFLVVPDKKQEFYSLFCNIVVTQMLDYIGQRPYDRSRDKRILLALDEFASLRHLEILGPMRKFRKNGANICILTQSLADIDLEYSRDERKVILDNCTYTVVLSGNDPETRTYFSDLVGKEDHRKISTTTGSRTDSTSTSLQEGYAIHPNTWKSLGEQLVVIHRTGYLKLRKNFYFKG</sequence>
<dbReference type="KEGG" id="vcop:MM50RIKEN_10910"/>
<dbReference type="InterPro" id="IPR027417">
    <property type="entry name" value="P-loop_NTPase"/>
</dbReference>
<dbReference type="GO" id="GO:0005886">
    <property type="term" value="C:plasma membrane"/>
    <property type="evidence" value="ECO:0007669"/>
    <property type="project" value="UniProtKB-SubCell"/>
</dbReference>
<reference evidence="8" key="1">
    <citation type="submission" date="2020-09" db="EMBL/GenBank/DDBJ databases">
        <title>New species isolated from human feces.</title>
        <authorList>
            <person name="Kitahara M."/>
            <person name="Shigeno Y."/>
            <person name="Shime M."/>
            <person name="Matsumoto Y."/>
            <person name="Nakamura S."/>
            <person name="Motooka D."/>
            <person name="Fukuoka S."/>
            <person name="Nishikawa H."/>
            <person name="Benno Y."/>
        </authorList>
    </citation>
    <scope>NUCLEOTIDE SEQUENCE</scope>
    <source>
        <strain evidence="8">MM50</strain>
    </source>
</reference>
<dbReference type="PANTHER" id="PTHR37937:SF1">
    <property type="entry name" value="CONJUGATIVE TRANSFER: DNA TRANSPORT"/>
    <property type="match status" value="1"/>
</dbReference>
<evidence type="ECO:0000256" key="6">
    <source>
        <dbReference type="ARBA" id="ARBA00023136"/>
    </source>
</evidence>